<proteinExistence type="predicted"/>
<dbReference type="EMBL" id="JAGTTN010000004">
    <property type="protein sequence ID" value="MCC2033125.1"/>
    <property type="molecule type" value="Genomic_DNA"/>
</dbReference>
<keyword evidence="3" id="KW-0804">Transcription</keyword>
<evidence type="ECO:0000256" key="1">
    <source>
        <dbReference type="ARBA" id="ARBA00023015"/>
    </source>
</evidence>
<reference evidence="5" key="1">
    <citation type="submission" date="2021-04" db="EMBL/GenBank/DDBJ databases">
        <title>Microbacterium tenobrionis sp. nov. and Microbacterium allomyrinae sp. nov., isolated from larvae of Tenobrio molitor and Allomyrina dichotoma, respectively.</title>
        <authorList>
            <person name="Lee S.D."/>
        </authorList>
    </citation>
    <scope>NUCLEOTIDE SEQUENCE</scope>
    <source>
        <strain evidence="5">BWT-G7</strain>
    </source>
</reference>
<dbReference type="RefSeq" id="WP_229385092.1">
    <property type="nucleotide sequence ID" value="NZ_JAGTTN010000004.1"/>
</dbReference>
<evidence type="ECO:0000313" key="6">
    <source>
        <dbReference type="Proteomes" id="UP001139354"/>
    </source>
</evidence>
<dbReference type="InterPro" id="IPR000524">
    <property type="entry name" value="Tscrpt_reg_HTH_GntR"/>
</dbReference>
<dbReference type="SUPFAM" id="SSF48008">
    <property type="entry name" value="GntR ligand-binding domain-like"/>
    <property type="match status" value="1"/>
</dbReference>
<dbReference type="InterPro" id="IPR036390">
    <property type="entry name" value="WH_DNA-bd_sf"/>
</dbReference>
<dbReference type="AlphaFoldDB" id="A0A9X1LXD9"/>
<name>A0A9X1LXD9_9MICO</name>
<dbReference type="Gene3D" id="1.20.120.530">
    <property type="entry name" value="GntR ligand-binding domain-like"/>
    <property type="match status" value="1"/>
</dbReference>
<dbReference type="Proteomes" id="UP001139354">
    <property type="component" value="Unassembled WGS sequence"/>
</dbReference>
<keyword evidence="1" id="KW-0805">Transcription regulation</keyword>
<dbReference type="InterPro" id="IPR008920">
    <property type="entry name" value="TF_FadR/GntR_C"/>
</dbReference>
<evidence type="ECO:0000259" key="4">
    <source>
        <dbReference type="PROSITE" id="PS50949"/>
    </source>
</evidence>
<dbReference type="PANTHER" id="PTHR43537:SF49">
    <property type="entry name" value="TRANSCRIPTIONAL REGULATORY PROTEIN"/>
    <property type="match status" value="1"/>
</dbReference>
<feature type="domain" description="HTH gntR-type" evidence="4">
    <location>
        <begin position="15"/>
        <end position="82"/>
    </location>
</feature>
<dbReference type="PRINTS" id="PR00035">
    <property type="entry name" value="HTHGNTR"/>
</dbReference>
<evidence type="ECO:0000256" key="2">
    <source>
        <dbReference type="ARBA" id="ARBA00023125"/>
    </source>
</evidence>
<evidence type="ECO:0000256" key="3">
    <source>
        <dbReference type="ARBA" id="ARBA00023163"/>
    </source>
</evidence>
<keyword evidence="6" id="KW-1185">Reference proteome</keyword>
<gene>
    <name evidence="5" type="ORF">KEC57_13140</name>
</gene>
<dbReference type="PANTHER" id="PTHR43537">
    <property type="entry name" value="TRANSCRIPTIONAL REGULATOR, GNTR FAMILY"/>
    <property type="match status" value="1"/>
</dbReference>
<accession>A0A9X1LXD9</accession>
<dbReference type="Pfam" id="PF07729">
    <property type="entry name" value="FCD"/>
    <property type="match status" value="1"/>
</dbReference>
<dbReference type="CDD" id="cd07377">
    <property type="entry name" value="WHTH_GntR"/>
    <property type="match status" value="1"/>
</dbReference>
<sequence length="228" mass="25070">MDTRSSAPSIGMADRSLAHQIYFALRQRIIEGQLPAGTWLRERELAEEFSVSRIPLREALPQLEADGFIITHPRRGAVVRQLTLRDAVEYFDLRSSLEVLVARLAAQRVRDGASTAGVLESVRLADEAMLTGDDQTIAQANSAIHDALVELAGNRLLASALKPIGGLQLWFFGVTTERDQHSLKSEHHSIVDAVVEGSVELAASLAFSHVERSRHESLPLLAERLPPE</sequence>
<dbReference type="SMART" id="SM00345">
    <property type="entry name" value="HTH_GNTR"/>
    <property type="match status" value="1"/>
</dbReference>
<dbReference type="InterPro" id="IPR036388">
    <property type="entry name" value="WH-like_DNA-bd_sf"/>
</dbReference>
<dbReference type="SMART" id="SM00895">
    <property type="entry name" value="FCD"/>
    <property type="match status" value="1"/>
</dbReference>
<dbReference type="Pfam" id="PF00392">
    <property type="entry name" value="GntR"/>
    <property type="match status" value="1"/>
</dbReference>
<comment type="caution">
    <text evidence="5">The sequence shown here is derived from an EMBL/GenBank/DDBJ whole genome shotgun (WGS) entry which is preliminary data.</text>
</comment>
<protein>
    <submittedName>
        <fullName evidence="5">GntR family transcriptional regulator</fullName>
    </submittedName>
</protein>
<dbReference type="Gene3D" id="1.10.10.10">
    <property type="entry name" value="Winged helix-like DNA-binding domain superfamily/Winged helix DNA-binding domain"/>
    <property type="match status" value="1"/>
</dbReference>
<dbReference type="InterPro" id="IPR011711">
    <property type="entry name" value="GntR_C"/>
</dbReference>
<keyword evidence="2" id="KW-0238">DNA-binding</keyword>
<dbReference type="GO" id="GO:0003700">
    <property type="term" value="F:DNA-binding transcription factor activity"/>
    <property type="evidence" value="ECO:0007669"/>
    <property type="project" value="InterPro"/>
</dbReference>
<dbReference type="PROSITE" id="PS50949">
    <property type="entry name" value="HTH_GNTR"/>
    <property type="match status" value="1"/>
</dbReference>
<dbReference type="GO" id="GO:0003677">
    <property type="term" value="F:DNA binding"/>
    <property type="evidence" value="ECO:0007669"/>
    <property type="project" value="UniProtKB-KW"/>
</dbReference>
<organism evidence="5 6">
    <name type="scientific">Microbacterium allomyrinae</name>
    <dbReference type="NCBI Taxonomy" id="2830666"/>
    <lineage>
        <taxon>Bacteria</taxon>
        <taxon>Bacillati</taxon>
        <taxon>Actinomycetota</taxon>
        <taxon>Actinomycetes</taxon>
        <taxon>Micrococcales</taxon>
        <taxon>Microbacteriaceae</taxon>
        <taxon>Microbacterium</taxon>
    </lineage>
</organism>
<evidence type="ECO:0000313" key="5">
    <source>
        <dbReference type="EMBL" id="MCC2033125.1"/>
    </source>
</evidence>
<dbReference type="SUPFAM" id="SSF46785">
    <property type="entry name" value="Winged helix' DNA-binding domain"/>
    <property type="match status" value="1"/>
</dbReference>